<dbReference type="AlphaFoldDB" id="A0AAE9YUY8"/>
<evidence type="ECO:0000256" key="1">
    <source>
        <dbReference type="SAM" id="MobiDB-lite"/>
    </source>
</evidence>
<organism evidence="2 3">
    <name type="scientific">Thalassomonas actiniarum</name>
    <dbReference type="NCBI Taxonomy" id="485447"/>
    <lineage>
        <taxon>Bacteria</taxon>
        <taxon>Pseudomonadati</taxon>
        <taxon>Pseudomonadota</taxon>
        <taxon>Gammaproteobacteria</taxon>
        <taxon>Alteromonadales</taxon>
        <taxon>Colwelliaceae</taxon>
        <taxon>Thalassomonas</taxon>
    </lineage>
</organism>
<feature type="compositionally biased region" description="Basic and acidic residues" evidence="1">
    <location>
        <begin position="229"/>
        <end position="246"/>
    </location>
</feature>
<reference evidence="2 3" key="2">
    <citation type="journal article" date="2022" name="Mar. Drugs">
        <title>Bioassay-Guided Fractionation Leads to the Detection of Cholic Acid Generated by the Rare Thalassomonas sp.</title>
        <authorList>
            <person name="Pheiffer F."/>
            <person name="Schneider Y.K."/>
            <person name="Hansen E.H."/>
            <person name="Andersen J.H."/>
            <person name="Isaksson J."/>
            <person name="Busche T."/>
            <person name="R C."/>
            <person name="Kalinowski J."/>
            <person name="Zyl L.V."/>
            <person name="Trindade M."/>
        </authorList>
    </citation>
    <scope>NUCLEOTIDE SEQUENCE [LARGE SCALE GENOMIC DNA]</scope>
    <source>
        <strain evidence="2 3">A5K-106</strain>
    </source>
</reference>
<feature type="region of interest" description="Disordered" evidence="1">
    <location>
        <begin position="224"/>
        <end position="259"/>
    </location>
</feature>
<dbReference type="KEGG" id="tact:SG35_013900"/>
<sequence length="329" mass="36500">MKDNHETDNREGAEQEISNLYRQMAKEQPPGELDNTILHLARNKELLTAEAEVKPVSFIERIKARSGPLAMAASVVLVGSVVLLQDWRQELVPKRYGPQSGDYDHVTPQAEQTLQPAPIPPATQAQKETGALEQLERYQAAEQVENSIVQQQEGVVLDEKPLTKQTDARVQSRFRSQPEVEQLFPAADTQLDNVRLKTEFGGAGQEAAAKVPEVQAFTAPAQRTGATKIYDRPAKTQSKDKAKQDEDSQQLGVKATSMSFSQKTAQSHDVLQQKRITAWLSEIDQLLAAGEQAKAIEQLTAFVAANPDYPLAEKYQKLLPQLEPQLENN</sequence>
<evidence type="ECO:0000313" key="2">
    <source>
        <dbReference type="EMBL" id="WDE01611.1"/>
    </source>
</evidence>
<protein>
    <submittedName>
        <fullName evidence="2">Uncharacterized protein</fullName>
    </submittedName>
</protein>
<reference evidence="2 3" key="1">
    <citation type="journal article" date="2015" name="Genome Announc.">
        <title>Draft Genome Sequences of Marine Isolates of Thalassomonas viridans and Thalassomonas actiniarum.</title>
        <authorList>
            <person name="Olonade I."/>
            <person name="van Zyl L.J."/>
            <person name="Trindade M."/>
        </authorList>
    </citation>
    <scope>NUCLEOTIDE SEQUENCE [LARGE SCALE GENOMIC DNA]</scope>
    <source>
        <strain evidence="2 3">A5K-106</strain>
    </source>
</reference>
<gene>
    <name evidence="2" type="ORF">SG35_013900</name>
</gene>
<keyword evidence="3" id="KW-1185">Reference proteome</keyword>
<proteinExistence type="predicted"/>
<accession>A0AAE9YUY8</accession>
<dbReference type="RefSeq" id="WP_044832794.1">
    <property type="nucleotide sequence ID" value="NZ_CP059735.1"/>
</dbReference>
<name>A0AAE9YUY8_9GAMM</name>
<dbReference type="EMBL" id="CP059735">
    <property type="protein sequence ID" value="WDE01611.1"/>
    <property type="molecule type" value="Genomic_DNA"/>
</dbReference>
<evidence type="ECO:0000313" key="3">
    <source>
        <dbReference type="Proteomes" id="UP000032568"/>
    </source>
</evidence>
<dbReference type="Proteomes" id="UP000032568">
    <property type="component" value="Chromosome"/>
</dbReference>